<dbReference type="SUPFAM" id="SSF53448">
    <property type="entry name" value="Nucleotide-diphospho-sugar transferases"/>
    <property type="match status" value="1"/>
</dbReference>
<reference evidence="2" key="2">
    <citation type="submission" date="2021-04" db="EMBL/GenBank/DDBJ databases">
        <title>Novel species in family Eggerthellaceae.</title>
        <authorList>
            <person name="Zhang G."/>
        </authorList>
    </citation>
    <scope>NUCLEOTIDE SEQUENCE</scope>
    <source>
        <strain evidence="2">Zg-886</strain>
    </source>
</reference>
<evidence type="ECO:0008006" key="5">
    <source>
        <dbReference type="Google" id="ProtNLM"/>
    </source>
</evidence>
<sequence length="437" mass="49431">MNPVVIVPTFVSSKRRREGGVLTTYDHATPIESPGELPRLLASLQKVRGIGAIIVLVVSDRSIEAQAVDKVQAVVSRYPALSTLVVGAPEMDLLYQRMEQLGLDRLHKEVGLSSYGAIRNVGLVLANVFGFDSVVFLDDDEVVDDAAFLQKAMYGLGKLTKKGIPILAKTGFYFNSEGSFLSKSQDKWYNHFWQQGKAFNRWITKAMRGPRLSRSNHVCGGCLALHKEAYKRLSFDPWIARGEDLDYMLDLRMYGSDIWFDNAWNLRHLPPDSTSEGTRFRQDIFRWLYEYRKMEFSQTQIDLLQVKPSSLEPYPGPFLEPGIRRRIRVTAFLRSLARPDKRAYRKAARAATGEATTYAERNCSKYFEFQFIWPELMSRLENDQILCDALLQSSSQRAADLYPEVVPSAAGAPTLGLGTRRAIDPGVTSEIRLNIQE</sequence>
<protein>
    <recommendedName>
        <fullName evidence="5">Glycosyltransferase</fullName>
    </recommendedName>
</protein>
<organism evidence="2 4">
    <name type="scientific">Xiamenia xianingshaonis</name>
    <dbReference type="NCBI Taxonomy" id="2682776"/>
    <lineage>
        <taxon>Bacteria</taxon>
        <taxon>Bacillati</taxon>
        <taxon>Actinomycetota</taxon>
        <taxon>Coriobacteriia</taxon>
        <taxon>Eggerthellales</taxon>
        <taxon>Eggerthellaceae</taxon>
        <taxon>Xiamenia</taxon>
    </lineage>
</organism>
<dbReference type="InterPro" id="IPR029044">
    <property type="entry name" value="Nucleotide-diphossugar_trans"/>
</dbReference>
<dbReference type="Gene3D" id="3.90.550.10">
    <property type="entry name" value="Spore Coat Polysaccharide Biosynthesis Protein SpsA, Chain A"/>
    <property type="match status" value="1"/>
</dbReference>
<evidence type="ECO:0000313" key="1">
    <source>
        <dbReference type="EMBL" id="NHM15021.1"/>
    </source>
</evidence>
<name>A0A9E6MQB7_9ACTN</name>
<dbReference type="Proteomes" id="UP000636394">
    <property type="component" value="Unassembled WGS sequence"/>
</dbReference>
<evidence type="ECO:0000313" key="4">
    <source>
        <dbReference type="Proteomes" id="UP000671910"/>
    </source>
</evidence>
<dbReference type="KEGG" id="ebz:J7S26_06880"/>
<proteinExistence type="predicted"/>
<dbReference type="Proteomes" id="UP000671910">
    <property type="component" value="Chromosome"/>
</dbReference>
<dbReference type="EMBL" id="CP072829">
    <property type="protein sequence ID" value="QTU84073.1"/>
    <property type="molecule type" value="Genomic_DNA"/>
</dbReference>
<reference evidence="1 3" key="1">
    <citation type="submission" date="2019-11" db="EMBL/GenBank/DDBJ databases">
        <title>Eggerthellaceae novel genus isolated from the rectal contents of marmort.</title>
        <authorList>
            <person name="Zhang G."/>
        </authorList>
    </citation>
    <scope>NUCLEOTIDE SEQUENCE [LARGE SCALE GENOMIC DNA]</scope>
    <source>
        <strain evidence="1">Zg-886</strain>
        <strain evidence="3">zg-886</strain>
    </source>
</reference>
<dbReference type="AlphaFoldDB" id="A0A9E6MQB7"/>
<dbReference type="EMBL" id="WPCR01000022">
    <property type="protein sequence ID" value="NHM15021.1"/>
    <property type="molecule type" value="Genomic_DNA"/>
</dbReference>
<evidence type="ECO:0000313" key="3">
    <source>
        <dbReference type="Proteomes" id="UP000636394"/>
    </source>
</evidence>
<gene>
    <name evidence="1" type="ORF">GMI68_09715</name>
    <name evidence="2" type="ORF">J7S26_06880</name>
</gene>
<accession>A0A9E6MQB7</accession>
<dbReference type="RefSeq" id="WP_166340542.1">
    <property type="nucleotide sequence ID" value="NZ_CP072829.1"/>
</dbReference>
<keyword evidence="3" id="KW-1185">Reference proteome</keyword>
<evidence type="ECO:0000313" key="2">
    <source>
        <dbReference type="EMBL" id="QTU84073.1"/>
    </source>
</evidence>